<dbReference type="Proteomes" id="UP000719916">
    <property type="component" value="Unassembled WGS sequence"/>
</dbReference>
<reference evidence="1 3" key="1">
    <citation type="submission" date="2019-06" db="EMBL/GenBank/DDBJ databases">
        <title>Draft genome sequence of [Clostridium] clostridioforme NBRC 113352.</title>
        <authorList>
            <person name="Miura T."/>
            <person name="Furukawa M."/>
            <person name="Shimamura M."/>
            <person name="Ohyama Y."/>
            <person name="Yamazoe A."/>
            <person name="Kawasaki H."/>
        </authorList>
    </citation>
    <scope>NUCLEOTIDE SEQUENCE [LARGE SCALE GENOMIC DNA]</scope>
    <source>
        <strain evidence="1 3">NBRC 113352</strain>
    </source>
</reference>
<sequence length="153" mass="17230">MDFKDNRNLAIGILLSLLSVLLTSTLFLSYKVVTAESINNDFMVKNQSDKAANGQGFTEGMYTGALRNMAEMNEAYGCVRRGIYQKRVQTAEESSEDILSNRVLEILSNTKAQLTNCNISVFDIPRMSERDKKVVEQIGKIAEDIDRLIKRLN</sequence>
<dbReference type="Proteomes" id="UP000315200">
    <property type="component" value="Unassembled WGS sequence"/>
</dbReference>
<reference evidence="2" key="3">
    <citation type="submission" date="2020-02" db="EMBL/GenBank/DDBJ databases">
        <authorList>
            <person name="Littmann E."/>
            <person name="Sorbara M."/>
        </authorList>
    </citation>
    <scope>NUCLEOTIDE SEQUENCE</scope>
    <source>
        <strain evidence="2">MSK.2.26</strain>
    </source>
</reference>
<evidence type="ECO:0000313" key="1">
    <source>
        <dbReference type="EMBL" id="GEA36133.1"/>
    </source>
</evidence>
<gene>
    <name evidence="1" type="ORF">Ccl03g_18460</name>
    <name evidence="2" type="ORF">G5B26_21820</name>
</gene>
<comment type="caution">
    <text evidence="1">The sequence shown here is derived from an EMBL/GenBank/DDBJ whole genome shotgun (WGS) entry which is preliminary data.</text>
</comment>
<evidence type="ECO:0000313" key="3">
    <source>
        <dbReference type="Proteomes" id="UP000315200"/>
    </source>
</evidence>
<evidence type="ECO:0000313" key="4">
    <source>
        <dbReference type="Proteomes" id="UP000719916"/>
    </source>
</evidence>
<name>A0A829WAW5_9FIRM</name>
<dbReference type="EMBL" id="JAAISW010000055">
    <property type="protein sequence ID" value="NSJ46150.1"/>
    <property type="molecule type" value="Genomic_DNA"/>
</dbReference>
<dbReference type="RefSeq" id="WP_002588582.1">
    <property type="nucleotide sequence ID" value="NZ_BJLB01000001.1"/>
</dbReference>
<organism evidence="1 3">
    <name type="scientific">Enterocloster clostridioformis</name>
    <dbReference type="NCBI Taxonomy" id="1531"/>
    <lineage>
        <taxon>Bacteria</taxon>
        <taxon>Bacillati</taxon>
        <taxon>Bacillota</taxon>
        <taxon>Clostridia</taxon>
        <taxon>Lachnospirales</taxon>
        <taxon>Lachnospiraceae</taxon>
        <taxon>Enterocloster</taxon>
    </lineage>
</organism>
<protein>
    <submittedName>
        <fullName evidence="1">Uncharacterized protein</fullName>
    </submittedName>
</protein>
<dbReference type="EMBL" id="BJLB01000001">
    <property type="protein sequence ID" value="GEA36133.1"/>
    <property type="molecule type" value="Genomic_DNA"/>
</dbReference>
<accession>A0A829WAW5</accession>
<evidence type="ECO:0000313" key="2">
    <source>
        <dbReference type="EMBL" id="NSJ46150.1"/>
    </source>
</evidence>
<reference evidence="2 4" key="2">
    <citation type="journal article" date="2020" name="Cell Host Microbe">
        <title>Functional and Genomic Variation between Human-Derived Isolates of Lachnospiraceae Reveals Inter- and Intra-Species Diversity.</title>
        <authorList>
            <person name="Sorbara M.T."/>
            <person name="Littmann E.R."/>
            <person name="Fontana E."/>
            <person name="Moody T.U."/>
            <person name="Kohout C.E."/>
            <person name="Gjonbalaj M."/>
            <person name="Eaton V."/>
            <person name="Seok R."/>
            <person name="Leiner I.M."/>
            <person name="Pamer E.G."/>
        </authorList>
    </citation>
    <scope>NUCLEOTIDE SEQUENCE [LARGE SCALE GENOMIC DNA]</scope>
    <source>
        <strain evidence="2 4">MSK.2.26</strain>
    </source>
</reference>
<proteinExistence type="predicted"/>
<dbReference type="AlphaFoldDB" id="A0A829WAW5"/>